<keyword evidence="7 13" id="KW-0418">Kinase</keyword>
<dbReference type="InterPro" id="IPR035102">
    <property type="entry name" value="Phosphomevalonate_kinase"/>
</dbReference>
<feature type="domain" description="GHMP kinase N-terminal" evidence="14">
    <location>
        <begin position="137"/>
        <end position="209"/>
    </location>
</feature>
<keyword evidence="10 13" id="KW-0443">Lipid metabolism</keyword>
<comment type="similarity">
    <text evidence="2 13">Belongs to the GHMP kinase family. Mevalonate kinase subfamily.</text>
</comment>
<evidence type="ECO:0000256" key="1">
    <source>
        <dbReference type="ARBA" id="ARBA00005017"/>
    </source>
</evidence>
<dbReference type="PANTHER" id="PTHR31814:SF2">
    <property type="entry name" value="PHOSPHOMEVALONATE KINASE"/>
    <property type="match status" value="1"/>
</dbReference>
<evidence type="ECO:0000313" key="15">
    <source>
        <dbReference type="EMBL" id="TIA85906.1"/>
    </source>
</evidence>
<dbReference type="OrthoDB" id="10262935at2759"/>
<keyword evidence="9 13" id="KW-0752">Steroid biosynthesis</keyword>
<evidence type="ECO:0000256" key="8">
    <source>
        <dbReference type="ARBA" id="ARBA00022840"/>
    </source>
</evidence>
<dbReference type="InterPro" id="IPR020568">
    <property type="entry name" value="Ribosomal_Su5_D2-typ_SF"/>
</dbReference>
<dbReference type="GO" id="GO:0019287">
    <property type="term" value="P:isopentenyl diphosphate biosynthetic process, mevalonate pathway"/>
    <property type="evidence" value="ECO:0007669"/>
    <property type="project" value="UniProtKB-UniRule"/>
</dbReference>
<evidence type="ECO:0000256" key="9">
    <source>
        <dbReference type="ARBA" id="ARBA00022955"/>
    </source>
</evidence>
<dbReference type="GO" id="GO:0005524">
    <property type="term" value="F:ATP binding"/>
    <property type="evidence" value="ECO:0007669"/>
    <property type="project" value="UniProtKB-UniRule"/>
</dbReference>
<dbReference type="InterPro" id="IPR006204">
    <property type="entry name" value="GHMP_kinase_N_dom"/>
</dbReference>
<dbReference type="InterPro" id="IPR016005">
    <property type="entry name" value="Erg8"/>
</dbReference>
<dbReference type="GO" id="GO:0004631">
    <property type="term" value="F:phosphomevalonate kinase activity"/>
    <property type="evidence" value="ECO:0007669"/>
    <property type="project" value="UniProtKB-UniRule"/>
</dbReference>
<evidence type="ECO:0000256" key="5">
    <source>
        <dbReference type="ARBA" id="ARBA00022679"/>
    </source>
</evidence>
<proteinExistence type="inferred from homology"/>
<comment type="pathway">
    <text evidence="1 13">Isoprenoid biosynthesis; isopentenyl diphosphate biosynthesis via mevalonate pathway; isopentenyl diphosphate from (R)-mevalonate: step 2/3.</text>
</comment>
<dbReference type="InterPro" id="IPR014721">
    <property type="entry name" value="Ribsml_uS5_D2-typ_fold_subgr"/>
</dbReference>
<keyword evidence="6" id="KW-0547">Nucleotide-binding</keyword>
<dbReference type="GO" id="GO:0005777">
    <property type="term" value="C:peroxisome"/>
    <property type="evidence" value="ECO:0007669"/>
    <property type="project" value="TreeGrafter"/>
</dbReference>
<dbReference type="InterPro" id="IPR036554">
    <property type="entry name" value="GHMP_kinase_C_sf"/>
</dbReference>
<reference evidence="15 16" key="1">
    <citation type="submission" date="2019-03" db="EMBL/GenBank/DDBJ databases">
        <title>Sequencing 23 genomes of Wallemia ichthyophaga.</title>
        <authorList>
            <person name="Gostincar C."/>
        </authorList>
    </citation>
    <scope>NUCLEOTIDE SEQUENCE [LARGE SCALE GENOMIC DNA]</scope>
    <source>
        <strain evidence="15 16">EXF-5753</strain>
    </source>
</reference>
<keyword evidence="11 13" id="KW-0753">Steroid metabolism</keyword>
<dbReference type="Gene3D" id="3.30.230.10">
    <property type="match status" value="1"/>
</dbReference>
<evidence type="ECO:0000256" key="10">
    <source>
        <dbReference type="ARBA" id="ARBA00023098"/>
    </source>
</evidence>
<dbReference type="UniPathway" id="UPA00057">
    <property type="reaction ID" value="UER00099"/>
</dbReference>
<name>A0A4T0FGP5_9BASI</name>
<comment type="caution">
    <text evidence="15">The sequence shown here is derived from an EMBL/GenBank/DDBJ whole genome shotgun (WGS) entry which is preliminary data.</text>
</comment>
<gene>
    <name evidence="15" type="ORF">E3P99_03850</name>
</gene>
<dbReference type="Pfam" id="PF00288">
    <property type="entry name" value="GHMP_kinases_N"/>
    <property type="match status" value="1"/>
</dbReference>
<dbReference type="PANTHER" id="PTHR31814">
    <property type="match status" value="1"/>
</dbReference>
<evidence type="ECO:0000259" key="14">
    <source>
        <dbReference type="Pfam" id="PF00288"/>
    </source>
</evidence>
<evidence type="ECO:0000313" key="16">
    <source>
        <dbReference type="Proteomes" id="UP000310189"/>
    </source>
</evidence>
<dbReference type="GO" id="GO:0010142">
    <property type="term" value="P:farnesyl diphosphate biosynthetic process, mevalonate pathway"/>
    <property type="evidence" value="ECO:0007669"/>
    <property type="project" value="TreeGrafter"/>
</dbReference>
<evidence type="ECO:0000256" key="2">
    <source>
        <dbReference type="ARBA" id="ARBA00006495"/>
    </source>
</evidence>
<evidence type="ECO:0000256" key="13">
    <source>
        <dbReference type="PIRNR" id="PIRNR017288"/>
    </source>
</evidence>
<protein>
    <recommendedName>
        <fullName evidence="3 13">Phosphomevalonate kinase</fullName>
        <ecNumber evidence="3 13">2.7.4.2</ecNumber>
    </recommendedName>
</protein>
<dbReference type="PIRSF" id="PIRSF017288">
    <property type="entry name" value="PMK_GHMP_euk"/>
    <property type="match status" value="1"/>
</dbReference>
<comment type="catalytic activity">
    <reaction evidence="12">
        <text>(R)-5-phosphomevalonate + ATP = (R)-5-diphosphomevalonate + ADP</text>
        <dbReference type="Rhea" id="RHEA:16341"/>
        <dbReference type="ChEBI" id="CHEBI:30616"/>
        <dbReference type="ChEBI" id="CHEBI:57557"/>
        <dbReference type="ChEBI" id="CHEBI:58146"/>
        <dbReference type="ChEBI" id="CHEBI:456216"/>
        <dbReference type="EC" id="2.7.4.2"/>
    </reaction>
    <physiologicalReaction direction="left-to-right" evidence="12">
        <dbReference type="Rhea" id="RHEA:16342"/>
    </physiologicalReaction>
</comment>
<evidence type="ECO:0000256" key="12">
    <source>
        <dbReference type="ARBA" id="ARBA00029326"/>
    </source>
</evidence>
<evidence type="ECO:0000256" key="3">
    <source>
        <dbReference type="ARBA" id="ARBA00012958"/>
    </source>
</evidence>
<organism evidence="15 16">
    <name type="scientific">Wallemia hederae</name>
    <dbReference type="NCBI Taxonomy" id="1540922"/>
    <lineage>
        <taxon>Eukaryota</taxon>
        <taxon>Fungi</taxon>
        <taxon>Dikarya</taxon>
        <taxon>Basidiomycota</taxon>
        <taxon>Wallemiomycotina</taxon>
        <taxon>Wallemiomycetes</taxon>
        <taxon>Wallemiales</taxon>
        <taxon>Wallemiaceae</taxon>
        <taxon>Wallemia</taxon>
    </lineage>
</organism>
<evidence type="ECO:0000256" key="4">
    <source>
        <dbReference type="ARBA" id="ARBA00022516"/>
    </source>
</evidence>
<dbReference type="Proteomes" id="UP000310189">
    <property type="component" value="Unassembled WGS sequence"/>
</dbReference>
<dbReference type="EC" id="2.7.4.2" evidence="3 13"/>
<evidence type="ECO:0000256" key="7">
    <source>
        <dbReference type="ARBA" id="ARBA00022777"/>
    </source>
</evidence>
<evidence type="ECO:0000256" key="11">
    <source>
        <dbReference type="ARBA" id="ARBA00023221"/>
    </source>
</evidence>
<dbReference type="SUPFAM" id="SSF54211">
    <property type="entry name" value="Ribosomal protein S5 domain 2-like"/>
    <property type="match status" value="1"/>
</dbReference>
<keyword evidence="8" id="KW-0067">ATP-binding</keyword>
<keyword evidence="16" id="KW-1185">Reference proteome</keyword>
<dbReference type="NCBIfam" id="TIGR01219">
    <property type="entry name" value="Pmev_kin_ERG8"/>
    <property type="match status" value="1"/>
</dbReference>
<keyword evidence="5 13" id="KW-0808">Transferase</keyword>
<dbReference type="GO" id="GO:0006696">
    <property type="term" value="P:ergosterol biosynthetic process"/>
    <property type="evidence" value="ECO:0007669"/>
    <property type="project" value="TreeGrafter"/>
</dbReference>
<accession>A0A4T0FGP5</accession>
<sequence length="446" mass="49122">MADRVAAISAPGKVLMAGGYLILDSQYSGVVLSTEARFYSHVERHSSCDDIKVHSPQFRSEWIYDCNLQQTNAAQSNDFVHLALEEVNKYLQYKLSTSIKGLRISIGADNDFYSQRGYLEKRNLEATYENLKKVPKINKDLENINKTGLGSSAALITSLVGSLLLSYDAITRELTSSDLQLVHNLAQYIHCKAQGKVGSGFDVSAAVYGSQIYSRFSPAVIKDLIDQPTSGESIDAVVNKKWDSSVHKIRLPHGVVMHLADIEHGSHTPSLVKKVNEWRSNNSEQAQEIYSSLDYSNKKLAELLAALDVSYNSDKDNYLHALDHLSNKIPSEWSTDSNNAVVKQFVELKSTLSSIRASFRNLSVNAGVPIEPEEQTRLLDACSSIQGVIGGGVPGAGGYDAIYLLAIQSTVTATEIERQWLAWEELSVSPLVCSEGFAGIECYEFK</sequence>
<dbReference type="AlphaFoldDB" id="A0A4T0FGP5"/>
<evidence type="ECO:0000256" key="6">
    <source>
        <dbReference type="ARBA" id="ARBA00022741"/>
    </source>
</evidence>
<dbReference type="EMBL" id="SPNW01000094">
    <property type="protein sequence ID" value="TIA85906.1"/>
    <property type="molecule type" value="Genomic_DNA"/>
</dbReference>
<keyword evidence="4 13" id="KW-0444">Lipid biosynthesis</keyword>
<dbReference type="Gene3D" id="3.30.70.890">
    <property type="entry name" value="GHMP kinase, C-terminal domain"/>
    <property type="match status" value="1"/>
</dbReference>